<sequence length="132" mass="15008">MWARVVFGFDLDGLVVVKWREAFIWQNALEGEFSIGQEYVQELHRHTCVARLRVDGRDVLPRLADADARFAQGRIMNVSGISQREPWNSWYVQSWRMEFLSLDGRPPATSAEKENMSGAGVPDGNPPIFDAL</sequence>
<evidence type="ECO:0000256" key="1">
    <source>
        <dbReference type="SAM" id="MobiDB-lite"/>
    </source>
</evidence>
<feature type="region of interest" description="Disordered" evidence="1">
    <location>
        <begin position="108"/>
        <end position="132"/>
    </location>
</feature>
<dbReference type="RefSeq" id="WP_161082079.1">
    <property type="nucleotide sequence ID" value="NZ_WWCX01000001.1"/>
</dbReference>
<reference evidence="2" key="1">
    <citation type="submission" date="2019-12" db="EMBL/GenBank/DDBJ databases">
        <title>Novel species isolated from a subtropical stream in China.</title>
        <authorList>
            <person name="Lu H."/>
        </authorList>
    </citation>
    <scope>NUCLEOTIDE SEQUENCE [LARGE SCALE GENOMIC DNA]</scope>
    <source>
        <strain evidence="2">FT81W</strain>
    </source>
</reference>
<dbReference type="EMBL" id="WWCX01000001">
    <property type="protein sequence ID" value="MYM92826.1"/>
    <property type="molecule type" value="Genomic_DNA"/>
</dbReference>
<protein>
    <submittedName>
        <fullName evidence="2">Uncharacterized protein</fullName>
    </submittedName>
</protein>
<name>A0A845GHN9_9BURK</name>
<organism evidence="2 3">
    <name type="scientific">Duganella vulcania</name>
    <dbReference type="NCBI Taxonomy" id="2692166"/>
    <lineage>
        <taxon>Bacteria</taxon>
        <taxon>Pseudomonadati</taxon>
        <taxon>Pseudomonadota</taxon>
        <taxon>Betaproteobacteria</taxon>
        <taxon>Burkholderiales</taxon>
        <taxon>Oxalobacteraceae</taxon>
        <taxon>Telluria group</taxon>
        <taxon>Duganella</taxon>
    </lineage>
</organism>
<accession>A0A845GHN9</accession>
<dbReference type="Proteomes" id="UP000447355">
    <property type="component" value="Unassembled WGS sequence"/>
</dbReference>
<gene>
    <name evidence="2" type="ORF">GTP90_03000</name>
</gene>
<evidence type="ECO:0000313" key="3">
    <source>
        <dbReference type="Proteomes" id="UP000447355"/>
    </source>
</evidence>
<comment type="caution">
    <text evidence="2">The sequence shown here is derived from an EMBL/GenBank/DDBJ whole genome shotgun (WGS) entry which is preliminary data.</text>
</comment>
<evidence type="ECO:0000313" key="2">
    <source>
        <dbReference type="EMBL" id="MYM92826.1"/>
    </source>
</evidence>
<proteinExistence type="predicted"/>
<dbReference type="AlphaFoldDB" id="A0A845GHN9"/>